<evidence type="ECO:0000313" key="2">
    <source>
        <dbReference type="Proteomes" id="UP000237105"/>
    </source>
</evidence>
<dbReference type="OrthoDB" id="1194532at2759"/>
<organism evidence="1 2">
    <name type="scientific">Parasponia andersonii</name>
    <name type="common">Sponia andersonii</name>
    <dbReference type="NCBI Taxonomy" id="3476"/>
    <lineage>
        <taxon>Eukaryota</taxon>
        <taxon>Viridiplantae</taxon>
        <taxon>Streptophyta</taxon>
        <taxon>Embryophyta</taxon>
        <taxon>Tracheophyta</taxon>
        <taxon>Spermatophyta</taxon>
        <taxon>Magnoliopsida</taxon>
        <taxon>eudicotyledons</taxon>
        <taxon>Gunneridae</taxon>
        <taxon>Pentapetalae</taxon>
        <taxon>rosids</taxon>
        <taxon>fabids</taxon>
        <taxon>Rosales</taxon>
        <taxon>Cannabaceae</taxon>
        <taxon>Parasponia</taxon>
    </lineage>
</organism>
<protein>
    <submittedName>
        <fullName evidence="1">Uncharacterized protein</fullName>
    </submittedName>
</protein>
<proteinExistence type="predicted"/>
<evidence type="ECO:0000313" key="1">
    <source>
        <dbReference type="EMBL" id="PON56048.1"/>
    </source>
</evidence>
<feature type="non-terminal residue" evidence="1">
    <location>
        <position position="123"/>
    </location>
</feature>
<sequence length="123" mass="14213">MDTAANIIMSIDEIFTSLGRQARNKATSTFMNLCQKKGTLVREHTMKVITYLNELEILRAEVDCDTQIDMVLNTLLDIFNQFKIDHEIRWKDYTLTSLMKNLQIIENIRNKNKSGFAKANVAQ</sequence>
<dbReference type="Proteomes" id="UP000237105">
    <property type="component" value="Unassembled WGS sequence"/>
</dbReference>
<accession>A0A2P5C4W3</accession>
<dbReference type="EMBL" id="JXTB01000175">
    <property type="protein sequence ID" value="PON56048.1"/>
    <property type="molecule type" value="Genomic_DNA"/>
</dbReference>
<name>A0A2P5C4W3_PARAD</name>
<reference evidence="2" key="1">
    <citation type="submission" date="2016-06" db="EMBL/GenBank/DDBJ databases">
        <title>Parallel loss of symbiosis genes in relatives of nitrogen-fixing non-legume Parasponia.</title>
        <authorList>
            <person name="Van Velzen R."/>
            <person name="Holmer R."/>
            <person name="Bu F."/>
            <person name="Rutten L."/>
            <person name="Van Zeijl A."/>
            <person name="Liu W."/>
            <person name="Santuari L."/>
            <person name="Cao Q."/>
            <person name="Sharma T."/>
            <person name="Shen D."/>
            <person name="Roswanjaya Y."/>
            <person name="Wardhani T."/>
            <person name="Kalhor M.S."/>
            <person name="Jansen J."/>
            <person name="Van den Hoogen J."/>
            <person name="Gungor B."/>
            <person name="Hartog M."/>
            <person name="Hontelez J."/>
            <person name="Verver J."/>
            <person name="Yang W.-C."/>
            <person name="Schijlen E."/>
            <person name="Repin R."/>
            <person name="Schilthuizen M."/>
            <person name="Schranz E."/>
            <person name="Heidstra R."/>
            <person name="Miyata K."/>
            <person name="Fedorova E."/>
            <person name="Kohlen W."/>
            <person name="Bisseling T."/>
            <person name="Smit S."/>
            <person name="Geurts R."/>
        </authorList>
    </citation>
    <scope>NUCLEOTIDE SEQUENCE [LARGE SCALE GENOMIC DNA]</scope>
    <source>
        <strain evidence="2">cv. WU1-14</strain>
    </source>
</reference>
<keyword evidence="2" id="KW-1185">Reference proteome</keyword>
<gene>
    <name evidence="1" type="ORF">PanWU01x14_184070</name>
</gene>
<dbReference type="AlphaFoldDB" id="A0A2P5C4W3"/>
<comment type="caution">
    <text evidence="1">The sequence shown here is derived from an EMBL/GenBank/DDBJ whole genome shotgun (WGS) entry which is preliminary data.</text>
</comment>